<gene>
    <name evidence="2" type="ORF">H9841_01060</name>
</gene>
<dbReference type="InterPro" id="IPR010718">
    <property type="entry name" value="DUF1294"/>
</dbReference>
<dbReference type="AlphaFoldDB" id="A0A9D1Y690"/>
<dbReference type="EMBL" id="DXDX01000023">
    <property type="protein sequence ID" value="HIY20474.1"/>
    <property type="molecule type" value="Genomic_DNA"/>
</dbReference>
<evidence type="ECO:0000313" key="3">
    <source>
        <dbReference type="Proteomes" id="UP000823868"/>
    </source>
</evidence>
<sequence>MHAVVLHIWPVLAVWLVAVNGLDFILMGVDKRRAQRGAWRIPERTFFLVALLGGTLGAILGMRHFRHKTKHWYFWYGLPLLLVLQVALCGLLWWRFP</sequence>
<feature type="transmembrane region" description="Helical" evidence="1">
    <location>
        <begin position="46"/>
        <end position="66"/>
    </location>
</feature>
<dbReference type="Proteomes" id="UP000823868">
    <property type="component" value="Unassembled WGS sequence"/>
</dbReference>
<evidence type="ECO:0000256" key="1">
    <source>
        <dbReference type="SAM" id="Phobius"/>
    </source>
</evidence>
<dbReference type="GO" id="GO:0003676">
    <property type="term" value="F:nucleic acid binding"/>
    <property type="evidence" value="ECO:0007669"/>
    <property type="project" value="InterPro"/>
</dbReference>
<accession>A0A9D1Y690</accession>
<evidence type="ECO:0000313" key="2">
    <source>
        <dbReference type="EMBL" id="HIY20474.1"/>
    </source>
</evidence>
<proteinExistence type="predicted"/>
<keyword evidence="1" id="KW-0472">Membrane</keyword>
<comment type="caution">
    <text evidence="2">The sequence shown here is derived from an EMBL/GenBank/DDBJ whole genome shotgun (WGS) entry which is preliminary data.</text>
</comment>
<dbReference type="Pfam" id="PF06961">
    <property type="entry name" value="DUF1294"/>
    <property type="match status" value="1"/>
</dbReference>
<dbReference type="PIRSF" id="PIRSF002599">
    <property type="entry name" value="Cold_shock_A"/>
    <property type="match status" value="1"/>
</dbReference>
<dbReference type="InterPro" id="IPR012156">
    <property type="entry name" value="Cold_shock_CspA"/>
</dbReference>
<keyword evidence="1" id="KW-1133">Transmembrane helix</keyword>
<name>A0A9D1Y690_9FIRM</name>
<protein>
    <submittedName>
        <fullName evidence="2">DUF1294 domain-containing protein</fullName>
    </submittedName>
</protein>
<reference evidence="2" key="2">
    <citation type="submission" date="2021-04" db="EMBL/GenBank/DDBJ databases">
        <authorList>
            <person name="Gilroy R."/>
        </authorList>
    </citation>
    <scope>NUCLEOTIDE SEQUENCE</scope>
    <source>
        <strain evidence="2">ChiBcec16_6824</strain>
    </source>
</reference>
<organism evidence="2 3">
    <name type="scientific">Candidatus Flavonifractor merdigallinarum</name>
    <dbReference type="NCBI Taxonomy" id="2838589"/>
    <lineage>
        <taxon>Bacteria</taxon>
        <taxon>Bacillati</taxon>
        <taxon>Bacillota</taxon>
        <taxon>Clostridia</taxon>
        <taxon>Eubacteriales</taxon>
        <taxon>Oscillospiraceae</taxon>
        <taxon>Flavonifractor</taxon>
    </lineage>
</organism>
<feature type="transmembrane region" description="Helical" evidence="1">
    <location>
        <begin position="6"/>
        <end position="26"/>
    </location>
</feature>
<keyword evidence="1" id="KW-0812">Transmembrane</keyword>
<reference evidence="2" key="1">
    <citation type="journal article" date="2021" name="PeerJ">
        <title>Extensive microbial diversity within the chicken gut microbiome revealed by metagenomics and culture.</title>
        <authorList>
            <person name="Gilroy R."/>
            <person name="Ravi A."/>
            <person name="Getino M."/>
            <person name="Pursley I."/>
            <person name="Horton D.L."/>
            <person name="Alikhan N.F."/>
            <person name="Baker D."/>
            <person name="Gharbi K."/>
            <person name="Hall N."/>
            <person name="Watson M."/>
            <person name="Adriaenssens E.M."/>
            <person name="Foster-Nyarko E."/>
            <person name="Jarju S."/>
            <person name="Secka A."/>
            <person name="Antonio M."/>
            <person name="Oren A."/>
            <person name="Chaudhuri R.R."/>
            <person name="La Ragione R."/>
            <person name="Hildebrand F."/>
            <person name="Pallen M.J."/>
        </authorList>
    </citation>
    <scope>NUCLEOTIDE SEQUENCE</scope>
    <source>
        <strain evidence="2">ChiBcec16_6824</strain>
    </source>
</reference>
<feature type="transmembrane region" description="Helical" evidence="1">
    <location>
        <begin position="72"/>
        <end position="94"/>
    </location>
</feature>